<evidence type="ECO:0000259" key="1">
    <source>
        <dbReference type="Pfam" id="PF07615"/>
    </source>
</evidence>
<evidence type="ECO:0000313" key="2">
    <source>
        <dbReference type="EMBL" id="OZS76901.1"/>
    </source>
</evidence>
<dbReference type="AlphaFoldDB" id="A0A264W010"/>
<reference evidence="2 3" key="1">
    <citation type="submission" date="2017-07" db="EMBL/GenBank/DDBJ databases">
        <title>Tetzosporium hominis gen.nov. sp.nov.</title>
        <authorList>
            <person name="Tetz G."/>
            <person name="Tetz V."/>
        </authorList>
    </citation>
    <scope>NUCLEOTIDE SEQUENCE [LARGE SCALE GENOMIC DNA]</scope>
    <source>
        <strain evidence="2 3">VT-49</strain>
    </source>
</reference>
<organism evidence="2 3">
    <name type="scientific">Tetzosporium hominis</name>
    <dbReference type="NCBI Taxonomy" id="2020506"/>
    <lineage>
        <taxon>Bacteria</taxon>
        <taxon>Bacillati</taxon>
        <taxon>Bacillota</taxon>
        <taxon>Bacilli</taxon>
        <taxon>Bacillales</taxon>
        <taxon>Caryophanaceae</taxon>
        <taxon>Tetzosporium</taxon>
    </lineage>
</organism>
<feature type="domain" description="Thiamin/hydroxymethyl pyrimidine-binding YkoF putative" evidence="1">
    <location>
        <begin position="111"/>
        <end position="189"/>
    </location>
</feature>
<sequence length="197" mass="21543">MHCGTSKIIGCRFSLHPMDSEFISIIKGALAEVDLSAVWRHTDDVSTVIRGEGPHVFNALAALTEKAASHGKHMAMNATFSVGCPGDTSGDSYMGIDLAAKNEIPEGPYVSSQFSLYPLNQSDYMETIYREIDRAKERGVYNESMHYATGIHGSLRDVFAFYEETFSEAQIGEHPHVVMTINMSIHSPSHGGGTDAR</sequence>
<keyword evidence="3" id="KW-1185">Reference proteome</keyword>
<dbReference type="InterPro" id="IPR029756">
    <property type="entry name" value="MTH1187/YkoF-like"/>
</dbReference>
<feature type="domain" description="Thiamin/hydroxymethyl pyrimidine-binding YkoF putative" evidence="1">
    <location>
        <begin position="9"/>
        <end position="87"/>
    </location>
</feature>
<accession>A0A264W010</accession>
<proteinExistence type="predicted"/>
<gene>
    <name evidence="2" type="ORF">CF394_14530</name>
</gene>
<dbReference type="Pfam" id="PF07615">
    <property type="entry name" value="Ykof"/>
    <property type="match status" value="2"/>
</dbReference>
<dbReference type="RefSeq" id="WP_094944580.1">
    <property type="nucleotide sequence ID" value="NZ_NOKQ01000342.1"/>
</dbReference>
<dbReference type="OrthoDB" id="7767286at2"/>
<dbReference type="SUPFAM" id="SSF89957">
    <property type="entry name" value="MTH1187/YkoF-like"/>
    <property type="match status" value="1"/>
</dbReference>
<protein>
    <submittedName>
        <fullName evidence="2">Thiamine-binding protein</fullName>
    </submittedName>
</protein>
<dbReference type="Proteomes" id="UP000217065">
    <property type="component" value="Unassembled WGS sequence"/>
</dbReference>
<dbReference type="EMBL" id="NOKQ01000342">
    <property type="protein sequence ID" value="OZS76901.1"/>
    <property type="molecule type" value="Genomic_DNA"/>
</dbReference>
<evidence type="ECO:0000313" key="3">
    <source>
        <dbReference type="Proteomes" id="UP000217065"/>
    </source>
</evidence>
<name>A0A264W010_9BACL</name>
<dbReference type="Gene3D" id="3.30.70.930">
    <property type="match status" value="2"/>
</dbReference>
<dbReference type="InterPro" id="IPR011522">
    <property type="entry name" value="Thiamin/HMP-bd_put_YkoF"/>
</dbReference>
<comment type="caution">
    <text evidence="2">The sequence shown here is derived from an EMBL/GenBank/DDBJ whole genome shotgun (WGS) entry which is preliminary data.</text>
</comment>